<dbReference type="RefSeq" id="WP_046004880.1">
    <property type="nucleotide sequence ID" value="NZ_JXYA01000021.1"/>
</dbReference>
<comment type="caution">
    <text evidence="2">The sequence shown here is derived from an EMBL/GenBank/DDBJ whole genome shotgun (WGS) entry which is preliminary data.</text>
</comment>
<organism evidence="2 3">
    <name type="scientific">Pseudoalteromonas rubra</name>
    <dbReference type="NCBI Taxonomy" id="43658"/>
    <lineage>
        <taxon>Bacteria</taxon>
        <taxon>Pseudomonadati</taxon>
        <taxon>Pseudomonadota</taxon>
        <taxon>Gammaproteobacteria</taxon>
        <taxon>Alteromonadales</taxon>
        <taxon>Pseudoalteromonadaceae</taxon>
        <taxon>Pseudoalteromonas</taxon>
    </lineage>
</organism>
<dbReference type="PATRIC" id="fig|43658.5.peg.2162"/>
<sequence length="326" mass="36286">MYKHSSIALLLAVSLLGGCKTLDSVSNIVSSNKASPEQIQAAYNKAQAAYQEAQQALGLSAEEALSEYDSERTAKADKLWQSLQEDFAELRANPAESLESASLFSSDTKADEVMAASQEIISLIAAAQSAKQAIISVLEPIRSHFAVLDKLATQQHFERRYTRLEERHQDLKEMLVAGKREQVEGYLPDLQSQLNALEQDAAEHYFLGKVLEDVTRLANSEKAEVLPSVYQDVKATTESAQSFIRHNVRAYDDIEHKVNLAELQVKRMEQLFAEHMSRKAAIDDKRSEAPLLALEAQLLEMTNKAGLGDLRHLSFSEQLEAINNKL</sequence>
<protein>
    <submittedName>
        <fullName evidence="2">Uncharacterized protein</fullName>
    </submittedName>
</protein>
<keyword evidence="3" id="KW-1185">Reference proteome</keyword>
<evidence type="ECO:0000256" key="1">
    <source>
        <dbReference type="SAM" id="Coils"/>
    </source>
</evidence>
<dbReference type="EMBL" id="JXYA01000021">
    <property type="protein sequence ID" value="KJZ09095.1"/>
    <property type="molecule type" value="Genomic_DNA"/>
</dbReference>
<dbReference type="AlphaFoldDB" id="A0A0F4QP97"/>
<name>A0A0F4QP97_9GAMM</name>
<gene>
    <name evidence="2" type="ORF">TW77_10190</name>
</gene>
<accession>A0A0F4QP97</accession>
<feature type="coiled-coil region" evidence="1">
    <location>
        <begin position="154"/>
        <end position="200"/>
    </location>
</feature>
<evidence type="ECO:0000313" key="2">
    <source>
        <dbReference type="EMBL" id="KJZ09095.1"/>
    </source>
</evidence>
<evidence type="ECO:0000313" key="3">
    <source>
        <dbReference type="Proteomes" id="UP000033452"/>
    </source>
</evidence>
<proteinExistence type="predicted"/>
<dbReference type="OrthoDB" id="6286784at2"/>
<dbReference type="Proteomes" id="UP000033452">
    <property type="component" value="Unassembled WGS sequence"/>
</dbReference>
<reference evidence="2 3" key="1">
    <citation type="journal article" date="2015" name="BMC Genomics">
        <title>Genome mining reveals unlocked bioactive potential of marine Gram-negative bacteria.</title>
        <authorList>
            <person name="Machado H."/>
            <person name="Sonnenschein E.C."/>
            <person name="Melchiorsen J."/>
            <person name="Gram L."/>
        </authorList>
    </citation>
    <scope>NUCLEOTIDE SEQUENCE [LARGE SCALE GENOMIC DNA]</scope>
    <source>
        <strain evidence="2 3">S2471</strain>
    </source>
</reference>
<keyword evidence="1" id="KW-0175">Coiled coil</keyword>
<dbReference type="PROSITE" id="PS51257">
    <property type="entry name" value="PROKAR_LIPOPROTEIN"/>
    <property type="match status" value="1"/>
</dbReference>